<name>D8THS8_VOLCA</name>
<dbReference type="eggNOG" id="ENOG502S4BH">
    <property type="taxonomic scope" value="Eukaryota"/>
</dbReference>
<proteinExistence type="predicted"/>
<protein>
    <submittedName>
        <fullName evidence="1">Uncharacterized protein</fullName>
    </submittedName>
</protein>
<dbReference type="Pfam" id="PF17653">
    <property type="entry name" value="DUF5522"/>
    <property type="match status" value="1"/>
</dbReference>
<dbReference type="GeneID" id="9621388"/>
<dbReference type="Proteomes" id="UP000001058">
    <property type="component" value="Unassembled WGS sequence"/>
</dbReference>
<dbReference type="EMBL" id="GL378323">
    <property type="protein sequence ID" value="EFJ53119.1"/>
    <property type="molecule type" value="Genomic_DNA"/>
</dbReference>
<dbReference type="OrthoDB" id="274765at2759"/>
<dbReference type="KEGG" id="vcn:VOLCADRAFT_37723"/>
<reference evidence="1 2" key="1">
    <citation type="journal article" date="2010" name="Science">
        <title>Genomic analysis of organismal complexity in the multicellular green alga Volvox carteri.</title>
        <authorList>
            <person name="Prochnik S.E."/>
            <person name="Umen J."/>
            <person name="Nedelcu A.M."/>
            <person name="Hallmann A."/>
            <person name="Miller S.M."/>
            <person name="Nishii I."/>
            <person name="Ferris P."/>
            <person name="Kuo A."/>
            <person name="Mitros T."/>
            <person name="Fritz-Laylin L.K."/>
            <person name="Hellsten U."/>
            <person name="Chapman J."/>
            <person name="Simakov O."/>
            <person name="Rensing S.A."/>
            <person name="Terry A."/>
            <person name="Pangilinan J."/>
            <person name="Kapitonov V."/>
            <person name="Jurka J."/>
            <person name="Salamov A."/>
            <person name="Shapiro H."/>
            <person name="Schmutz J."/>
            <person name="Grimwood J."/>
            <person name="Lindquist E."/>
            <person name="Lucas S."/>
            <person name="Grigoriev I.V."/>
            <person name="Schmitt R."/>
            <person name="Kirk D."/>
            <person name="Rokhsar D.S."/>
        </authorList>
    </citation>
    <scope>NUCLEOTIDE SEQUENCE [LARGE SCALE GENOMIC DNA]</scope>
    <source>
        <strain evidence="2">f. Nagariensis / Eve</strain>
    </source>
</reference>
<feature type="non-terminal residue" evidence="1">
    <location>
        <position position="1"/>
    </location>
</feature>
<dbReference type="PANTHER" id="PTHR21037">
    <property type="entry name" value="39S RIBOSOMAL PROTEIN L14, MITOCHONDRIAL"/>
    <property type="match status" value="1"/>
</dbReference>
<feature type="non-terminal residue" evidence="1">
    <location>
        <position position="52"/>
    </location>
</feature>
<dbReference type="RefSeq" id="XP_002946124.1">
    <property type="nucleotide sequence ID" value="XM_002946078.1"/>
</dbReference>
<evidence type="ECO:0000313" key="2">
    <source>
        <dbReference type="Proteomes" id="UP000001058"/>
    </source>
</evidence>
<evidence type="ECO:0000313" key="1">
    <source>
        <dbReference type="EMBL" id="EFJ53119.1"/>
    </source>
</evidence>
<dbReference type="AlphaFoldDB" id="D8THS8"/>
<organism evidence="2">
    <name type="scientific">Volvox carteri f. nagariensis</name>
    <dbReference type="NCBI Taxonomy" id="3068"/>
    <lineage>
        <taxon>Eukaryota</taxon>
        <taxon>Viridiplantae</taxon>
        <taxon>Chlorophyta</taxon>
        <taxon>core chlorophytes</taxon>
        <taxon>Chlorophyceae</taxon>
        <taxon>CS clade</taxon>
        <taxon>Chlamydomonadales</taxon>
        <taxon>Volvocaceae</taxon>
        <taxon>Volvox</taxon>
    </lineage>
</organism>
<dbReference type="PANTHER" id="PTHR21037:SF2">
    <property type="entry name" value="SIMILAR TO NOVEL PROTEIN"/>
    <property type="match status" value="1"/>
</dbReference>
<dbReference type="InParanoid" id="D8THS8"/>
<dbReference type="InterPro" id="IPR040807">
    <property type="entry name" value="DUF5522"/>
</dbReference>
<keyword evidence="2" id="KW-1185">Reference proteome</keyword>
<sequence length="52" mass="5894">IEDLHATACESGKTSYDDPETGYMVFTQLALAKRGYCCANRCRHCPWGHMRV</sequence>
<gene>
    <name evidence="1" type="ORF">VOLCADRAFT_37723</name>
</gene>
<accession>D8THS8</accession>